<sequence length="82" mass="9260">MGKFPHILETVQTERGLKIAAVDVPSTDQNEKRTRDGGKKQSQFSLATEIYSSSLAHNTICKERSESLEGWEECTSCYYSEQ</sequence>
<comment type="caution">
    <text evidence="2">The sequence shown here is derived from an EMBL/GenBank/DDBJ whole genome shotgun (WGS) entry which is preliminary data.</text>
</comment>
<evidence type="ECO:0000313" key="3">
    <source>
        <dbReference type="Proteomes" id="UP001196413"/>
    </source>
</evidence>
<feature type="compositionally biased region" description="Basic and acidic residues" evidence="1">
    <location>
        <begin position="29"/>
        <end position="39"/>
    </location>
</feature>
<dbReference type="EMBL" id="JAHQIW010001694">
    <property type="protein sequence ID" value="KAJ1353360.1"/>
    <property type="molecule type" value="Genomic_DNA"/>
</dbReference>
<feature type="region of interest" description="Disordered" evidence="1">
    <location>
        <begin position="21"/>
        <end position="43"/>
    </location>
</feature>
<name>A0AAD5M8X5_PARTN</name>
<reference evidence="2" key="1">
    <citation type="submission" date="2021-06" db="EMBL/GenBank/DDBJ databases">
        <title>Parelaphostrongylus tenuis whole genome reference sequence.</title>
        <authorList>
            <person name="Garwood T.J."/>
            <person name="Larsen P.A."/>
            <person name="Fountain-Jones N.M."/>
            <person name="Garbe J.R."/>
            <person name="Macchietto M.G."/>
            <person name="Kania S.A."/>
            <person name="Gerhold R.W."/>
            <person name="Richards J.E."/>
            <person name="Wolf T.M."/>
        </authorList>
    </citation>
    <scope>NUCLEOTIDE SEQUENCE</scope>
    <source>
        <strain evidence="2">MNPRO001-30</strain>
        <tissue evidence="2">Meninges</tissue>
    </source>
</reference>
<evidence type="ECO:0000256" key="1">
    <source>
        <dbReference type="SAM" id="MobiDB-lite"/>
    </source>
</evidence>
<gene>
    <name evidence="2" type="ORF">KIN20_009969</name>
</gene>
<dbReference type="AlphaFoldDB" id="A0AAD5M8X5"/>
<evidence type="ECO:0000313" key="2">
    <source>
        <dbReference type="EMBL" id="KAJ1353360.1"/>
    </source>
</evidence>
<proteinExistence type="predicted"/>
<dbReference type="Proteomes" id="UP001196413">
    <property type="component" value="Unassembled WGS sequence"/>
</dbReference>
<protein>
    <submittedName>
        <fullName evidence="2">Uncharacterized protein</fullName>
    </submittedName>
</protein>
<organism evidence="2 3">
    <name type="scientific">Parelaphostrongylus tenuis</name>
    <name type="common">Meningeal worm</name>
    <dbReference type="NCBI Taxonomy" id="148309"/>
    <lineage>
        <taxon>Eukaryota</taxon>
        <taxon>Metazoa</taxon>
        <taxon>Ecdysozoa</taxon>
        <taxon>Nematoda</taxon>
        <taxon>Chromadorea</taxon>
        <taxon>Rhabditida</taxon>
        <taxon>Rhabditina</taxon>
        <taxon>Rhabditomorpha</taxon>
        <taxon>Strongyloidea</taxon>
        <taxon>Metastrongylidae</taxon>
        <taxon>Parelaphostrongylus</taxon>
    </lineage>
</organism>
<keyword evidence="3" id="KW-1185">Reference proteome</keyword>
<accession>A0AAD5M8X5</accession>